<keyword evidence="4" id="KW-1185">Reference proteome</keyword>
<dbReference type="OrthoDB" id="9800666at2"/>
<reference evidence="3 4" key="1">
    <citation type="submission" date="2018-12" db="EMBL/GenBank/DDBJ databases">
        <title>Deinococcus radiophilus ATCC 27603 genome sequencing and assembly.</title>
        <authorList>
            <person name="Maclea K.S."/>
            <person name="Maynard C.R."/>
        </authorList>
    </citation>
    <scope>NUCLEOTIDE SEQUENCE [LARGE SCALE GENOMIC DNA]</scope>
    <source>
        <strain evidence="3 4">ATCC 27603</strain>
    </source>
</reference>
<evidence type="ECO:0000313" key="4">
    <source>
        <dbReference type="Proteomes" id="UP000277766"/>
    </source>
</evidence>
<feature type="domain" description="FAS1" evidence="2">
    <location>
        <begin position="299"/>
        <end position="423"/>
    </location>
</feature>
<dbReference type="SMART" id="SM00554">
    <property type="entry name" value="FAS1"/>
    <property type="match status" value="1"/>
</dbReference>
<dbReference type="Pfam" id="PF02469">
    <property type="entry name" value="Fasciclin"/>
    <property type="match status" value="1"/>
</dbReference>
<dbReference type="AlphaFoldDB" id="A0A431W5P3"/>
<feature type="compositionally biased region" description="Low complexity" evidence="1">
    <location>
        <begin position="218"/>
        <end position="238"/>
    </location>
</feature>
<comment type="caution">
    <text evidence="3">The sequence shown here is derived from an EMBL/GenBank/DDBJ whole genome shotgun (WGS) entry which is preliminary data.</text>
</comment>
<feature type="region of interest" description="Disordered" evidence="1">
    <location>
        <begin position="218"/>
        <end position="242"/>
    </location>
</feature>
<dbReference type="InterPro" id="IPR036378">
    <property type="entry name" value="FAS1_dom_sf"/>
</dbReference>
<dbReference type="Gene3D" id="2.30.180.10">
    <property type="entry name" value="FAS1 domain"/>
    <property type="match status" value="1"/>
</dbReference>
<organism evidence="3 4">
    <name type="scientific">Deinococcus radiophilus</name>
    <dbReference type="NCBI Taxonomy" id="32062"/>
    <lineage>
        <taxon>Bacteria</taxon>
        <taxon>Thermotogati</taxon>
        <taxon>Deinococcota</taxon>
        <taxon>Deinococci</taxon>
        <taxon>Deinococcales</taxon>
        <taxon>Deinococcaceae</taxon>
        <taxon>Deinococcus</taxon>
    </lineage>
</organism>
<feature type="region of interest" description="Disordered" evidence="1">
    <location>
        <begin position="264"/>
        <end position="289"/>
    </location>
</feature>
<feature type="region of interest" description="Disordered" evidence="1">
    <location>
        <begin position="61"/>
        <end position="82"/>
    </location>
</feature>
<dbReference type="SUPFAM" id="SSF82153">
    <property type="entry name" value="FAS1 domain"/>
    <property type="match status" value="1"/>
</dbReference>
<evidence type="ECO:0000313" key="3">
    <source>
        <dbReference type="EMBL" id="RTR30792.1"/>
    </source>
</evidence>
<dbReference type="PROSITE" id="PS50213">
    <property type="entry name" value="FAS1"/>
    <property type="match status" value="1"/>
</dbReference>
<dbReference type="Proteomes" id="UP000277766">
    <property type="component" value="Unassembled WGS sequence"/>
</dbReference>
<evidence type="ECO:0000256" key="1">
    <source>
        <dbReference type="SAM" id="MobiDB-lite"/>
    </source>
</evidence>
<gene>
    <name evidence="3" type="ORF">EJ104_00625</name>
</gene>
<sequence length="423" mass="43174">MGSEDFATSAGQRPVCLWYGFLSSRPHSMRGKNMTKLNQLTALTLLTAAVLIGPAAAQTAAPVTEPVPVSAPMGEVSEDTMDTTATETVELESTETSTAPGSTNMSTTMSTTAVSTTAAPAKLPESALAVRQILARLGLLSGPTPATTAVLTDVTIPASLQSRLPGATWTPAGGLMVNGVAVSSSAAVSTDGMAPVTPSSMEMTPDMSTSSMDMTTPVTTEPMVTPPKDTATPAPTDTSMTQPMVTEPAMTEPAVAEPTVTPPVDMTAPAPTTEAPAPTPAATPTTDAPATDTAELAEGDTILSALEAEGRFGTFLELVEMADLQSAILGDDYTLLVPTDAAFEALDPAVLEAVRADAELAGYILGYHVVPGLHTPGSAPLTNVYSETLPADLKVSGEAISAGGSQAFAIDQVIIPTDLQEQK</sequence>
<name>A0A431W5P3_9DEIO</name>
<dbReference type="EMBL" id="RXPE01000001">
    <property type="protein sequence ID" value="RTR30792.1"/>
    <property type="molecule type" value="Genomic_DNA"/>
</dbReference>
<proteinExistence type="predicted"/>
<protein>
    <recommendedName>
        <fullName evidence="2">FAS1 domain-containing protein</fullName>
    </recommendedName>
</protein>
<accession>A0A431W5P3</accession>
<dbReference type="InterPro" id="IPR000782">
    <property type="entry name" value="FAS1_domain"/>
</dbReference>
<evidence type="ECO:0000259" key="2">
    <source>
        <dbReference type="PROSITE" id="PS50213"/>
    </source>
</evidence>